<dbReference type="EMBL" id="CP003811">
    <property type="protein sequence ID" value="AIQ89517.1"/>
    <property type="molecule type" value="Genomic_DNA"/>
</dbReference>
<reference evidence="3 4" key="1">
    <citation type="journal article" date="2014" name="PLoS ONE">
        <title>Genome Information of Methylobacterium oryzae, a Plant-Probiotic Methylotroph in the Phyllosphere.</title>
        <authorList>
            <person name="Kwak M.J."/>
            <person name="Jeong H."/>
            <person name="Madhaiyan M."/>
            <person name="Lee Y."/>
            <person name="Sa T.M."/>
            <person name="Oh T.K."/>
            <person name="Kim J.F."/>
        </authorList>
    </citation>
    <scope>NUCLEOTIDE SEQUENCE [LARGE SCALE GENOMIC DNA]</scope>
    <source>
        <strain evidence="3 4">CBMB20</strain>
    </source>
</reference>
<dbReference type="KEGG" id="mor:MOC_1762"/>
<keyword evidence="4" id="KW-1185">Reference proteome</keyword>
<evidence type="ECO:0000259" key="2">
    <source>
        <dbReference type="Pfam" id="PF13490"/>
    </source>
</evidence>
<evidence type="ECO:0000313" key="4">
    <source>
        <dbReference type="Proteomes" id="UP000029492"/>
    </source>
</evidence>
<feature type="transmembrane region" description="Helical" evidence="1">
    <location>
        <begin position="88"/>
        <end position="110"/>
    </location>
</feature>
<name>A0A089NQ45_9HYPH</name>
<proteinExistence type="predicted"/>
<keyword evidence="1 3" id="KW-0812">Transmembrane</keyword>
<feature type="domain" description="Putative zinc-finger" evidence="2">
    <location>
        <begin position="5"/>
        <end position="27"/>
    </location>
</feature>
<dbReference type="Pfam" id="PF13490">
    <property type="entry name" value="zf-HC2"/>
    <property type="match status" value="1"/>
</dbReference>
<dbReference type="GeneID" id="96606380"/>
<dbReference type="Gene3D" id="1.10.10.1320">
    <property type="entry name" value="Anti-sigma factor, zinc-finger domain"/>
    <property type="match status" value="1"/>
</dbReference>
<gene>
    <name evidence="3" type="ORF">MOC_1762</name>
</gene>
<dbReference type="AlphaFoldDB" id="A0A089NQ45"/>
<evidence type="ECO:0000313" key="3">
    <source>
        <dbReference type="EMBL" id="AIQ89517.1"/>
    </source>
</evidence>
<keyword evidence="1" id="KW-0472">Membrane</keyword>
<accession>A0A089NQ45</accession>
<dbReference type="HOGENOM" id="CLU_058379_0_0_5"/>
<dbReference type="InterPro" id="IPR041916">
    <property type="entry name" value="Anti_sigma_zinc_sf"/>
</dbReference>
<organism evidence="3 4">
    <name type="scientific">Methylobacterium oryzae CBMB20</name>
    <dbReference type="NCBI Taxonomy" id="693986"/>
    <lineage>
        <taxon>Bacteria</taxon>
        <taxon>Pseudomonadati</taxon>
        <taxon>Pseudomonadota</taxon>
        <taxon>Alphaproteobacteria</taxon>
        <taxon>Hyphomicrobiales</taxon>
        <taxon>Methylobacteriaceae</taxon>
        <taxon>Methylobacterium</taxon>
    </lineage>
</organism>
<sequence>MTDDETLQLLSAYADGELSPGEVLAMERRLAADPAARAMAERLRDLSRALRGPLAGPSAPETLRAGVIEQIGFSDPPPSRTRLGSWQVLAATLLLGLAGGAALGAGAVYLDRPGGAPDTGASVLAGHLRGLAAPQPFDVASSDRHVVKPWFNGRTTIAPEAPDLSDRGFPLIGGRVDIVAGTPVPTLVYRRDRHVISVTVVSAADGAADGEGRRDGSTIERWHLGDLTYWAVSDLNPRDLRAFADLFRSRAGGRPS</sequence>
<dbReference type="RefSeq" id="WP_043354133.1">
    <property type="nucleotide sequence ID" value="NZ_CP003811.1"/>
</dbReference>
<dbReference type="InterPro" id="IPR027383">
    <property type="entry name" value="Znf_put"/>
</dbReference>
<dbReference type="Proteomes" id="UP000029492">
    <property type="component" value="Chromosome"/>
</dbReference>
<protein>
    <submittedName>
        <fullName evidence="3">Transmembrane anti-sigma factor</fullName>
    </submittedName>
</protein>
<evidence type="ECO:0000256" key="1">
    <source>
        <dbReference type="SAM" id="Phobius"/>
    </source>
</evidence>
<dbReference type="eggNOG" id="COG5662">
    <property type="taxonomic scope" value="Bacteria"/>
</dbReference>
<dbReference type="STRING" id="693986.MOC_1762"/>
<keyword evidence="1" id="KW-1133">Transmembrane helix</keyword>